<dbReference type="GO" id="GO:0000428">
    <property type="term" value="C:DNA-directed RNA polymerase complex"/>
    <property type="evidence" value="ECO:0007669"/>
    <property type="project" value="UniProtKB-KW"/>
</dbReference>
<keyword evidence="10 12" id="KW-0238">DNA-binding</keyword>
<dbReference type="SUPFAM" id="SSF57783">
    <property type="entry name" value="Zinc beta-ribbon"/>
    <property type="match status" value="1"/>
</dbReference>
<protein>
    <recommendedName>
        <fullName evidence="12 13">DNA primase</fullName>
        <ecNumber evidence="12">2.7.7.101</ecNumber>
    </recommendedName>
</protein>
<dbReference type="Pfam" id="PF08275">
    <property type="entry name" value="DNAG_N"/>
    <property type="match status" value="1"/>
</dbReference>
<dbReference type="Pfam" id="PF01807">
    <property type="entry name" value="Zn_ribbon_DnaG"/>
    <property type="match status" value="1"/>
</dbReference>
<evidence type="ECO:0000256" key="4">
    <source>
        <dbReference type="ARBA" id="ARBA00022695"/>
    </source>
</evidence>
<keyword evidence="15" id="KW-0175">Coiled coil</keyword>
<keyword evidence="4 12" id="KW-0548">Nucleotidyltransferase</keyword>
<feature type="domain" description="Toprim" evidence="16">
    <location>
        <begin position="253"/>
        <end position="334"/>
    </location>
</feature>
<evidence type="ECO:0000256" key="8">
    <source>
        <dbReference type="ARBA" id="ARBA00022833"/>
    </source>
</evidence>
<dbReference type="SMART" id="SM00400">
    <property type="entry name" value="ZnF_CHCC"/>
    <property type="match status" value="1"/>
</dbReference>
<comment type="caution">
    <text evidence="17">The sequence shown here is derived from an EMBL/GenBank/DDBJ whole genome shotgun (WGS) entry which is preliminary data.</text>
</comment>
<dbReference type="GO" id="GO:0006269">
    <property type="term" value="P:DNA replication, synthesis of primer"/>
    <property type="evidence" value="ECO:0007669"/>
    <property type="project" value="UniProtKB-UniRule"/>
</dbReference>
<dbReference type="SMART" id="SM00493">
    <property type="entry name" value="TOPRIM"/>
    <property type="match status" value="1"/>
</dbReference>
<dbReference type="InterPro" id="IPR050219">
    <property type="entry name" value="DnaG_primase"/>
</dbReference>
<comment type="catalytic activity">
    <reaction evidence="12">
        <text>ssDNA + n NTP = ssDNA/pppN(pN)n-1 hybrid + (n-1) diphosphate.</text>
        <dbReference type="EC" id="2.7.7.101"/>
    </reaction>
</comment>
<evidence type="ECO:0000256" key="6">
    <source>
        <dbReference type="ARBA" id="ARBA00022723"/>
    </source>
</evidence>
<dbReference type="PANTHER" id="PTHR30313">
    <property type="entry name" value="DNA PRIMASE"/>
    <property type="match status" value="1"/>
</dbReference>
<feature type="coiled-coil region" evidence="15">
    <location>
        <begin position="511"/>
        <end position="549"/>
    </location>
</feature>
<evidence type="ECO:0000256" key="14">
    <source>
        <dbReference type="PIRSR" id="PIRSR002811-1"/>
    </source>
</evidence>
<keyword evidence="3 12" id="KW-0808">Transferase</keyword>
<evidence type="ECO:0000259" key="16">
    <source>
        <dbReference type="PROSITE" id="PS50880"/>
    </source>
</evidence>
<evidence type="ECO:0000256" key="3">
    <source>
        <dbReference type="ARBA" id="ARBA00022679"/>
    </source>
</evidence>
<evidence type="ECO:0000256" key="13">
    <source>
        <dbReference type="PIRNR" id="PIRNR002811"/>
    </source>
</evidence>
<dbReference type="GO" id="GO:1990077">
    <property type="term" value="C:primosome complex"/>
    <property type="evidence" value="ECO:0007669"/>
    <property type="project" value="UniProtKB-KW"/>
</dbReference>
<keyword evidence="2 12" id="KW-0639">Primosome</keyword>
<evidence type="ECO:0000313" key="17">
    <source>
        <dbReference type="EMBL" id="OHA54572.1"/>
    </source>
</evidence>
<evidence type="ECO:0000256" key="11">
    <source>
        <dbReference type="ARBA" id="ARBA00023163"/>
    </source>
</evidence>
<keyword evidence="7 12" id="KW-0863">Zinc-finger</keyword>
<evidence type="ECO:0000256" key="7">
    <source>
        <dbReference type="ARBA" id="ARBA00022771"/>
    </source>
</evidence>
<dbReference type="InterPro" id="IPR013264">
    <property type="entry name" value="DNAG_N"/>
</dbReference>
<dbReference type="CDD" id="cd03364">
    <property type="entry name" value="TOPRIM_DnaG_primases"/>
    <property type="match status" value="1"/>
</dbReference>
<keyword evidence="9" id="KW-0460">Magnesium</keyword>
<evidence type="ECO:0000256" key="9">
    <source>
        <dbReference type="ARBA" id="ARBA00022842"/>
    </source>
</evidence>
<evidence type="ECO:0000313" key="18">
    <source>
        <dbReference type="Proteomes" id="UP000177649"/>
    </source>
</evidence>
<dbReference type="Gene3D" id="3.40.1360.10">
    <property type="match status" value="1"/>
</dbReference>
<proteinExistence type="inferred from homology"/>
<dbReference type="InterPro" id="IPR030846">
    <property type="entry name" value="DnaG_bac"/>
</dbReference>
<dbReference type="Gene3D" id="3.90.980.10">
    <property type="entry name" value="DNA primase, catalytic core, N-terminal domain"/>
    <property type="match status" value="1"/>
</dbReference>
<keyword evidence="5 12" id="KW-0235">DNA replication</keyword>
<comment type="domain">
    <text evidence="12">Contains an N-terminal zinc-binding domain, a central core domain that contains the primase activity, and a C-terminal DnaB-binding domain.</text>
</comment>
<evidence type="ECO:0000256" key="10">
    <source>
        <dbReference type="ARBA" id="ARBA00023125"/>
    </source>
</evidence>
<name>A0A1G2Q405_9BACT</name>
<dbReference type="GO" id="GO:0008270">
    <property type="term" value="F:zinc ion binding"/>
    <property type="evidence" value="ECO:0007669"/>
    <property type="project" value="UniProtKB-UniRule"/>
</dbReference>
<dbReference type="Proteomes" id="UP000177649">
    <property type="component" value="Unassembled WGS sequence"/>
</dbReference>
<dbReference type="SUPFAM" id="SSF56731">
    <property type="entry name" value="DNA primase core"/>
    <property type="match status" value="1"/>
</dbReference>
<keyword evidence="1 12" id="KW-0240">DNA-directed RNA polymerase</keyword>
<dbReference type="Gene3D" id="3.90.580.10">
    <property type="entry name" value="Zinc finger, CHC2-type domain"/>
    <property type="match status" value="1"/>
</dbReference>
<comment type="function">
    <text evidence="12 13">RNA polymerase that catalyzes the synthesis of short RNA molecules used as primers for DNA polymerase during DNA replication.</text>
</comment>
<dbReference type="InterPro" id="IPR006295">
    <property type="entry name" value="DNA_primase_DnaG"/>
</dbReference>
<evidence type="ECO:0000256" key="12">
    <source>
        <dbReference type="HAMAP-Rule" id="MF_00974"/>
    </source>
</evidence>
<evidence type="ECO:0000256" key="5">
    <source>
        <dbReference type="ARBA" id="ARBA00022705"/>
    </source>
</evidence>
<dbReference type="EMBL" id="MHTA01000008">
    <property type="protein sequence ID" value="OHA54572.1"/>
    <property type="molecule type" value="Genomic_DNA"/>
</dbReference>
<dbReference type="AlphaFoldDB" id="A0A1G2Q405"/>
<dbReference type="InterPro" id="IPR034151">
    <property type="entry name" value="TOPRIM_DnaG_bac"/>
</dbReference>
<comment type="similarity">
    <text evidence="12 13">Belongs to the DnaG primase family.</text>
</comment>
<evidence type="ECO:0000256" key="2">
    <source>
        <dbReference type="ARBA" id="ARBA00022515"/>
    </source>
</evidence>
<dbReference type="EC" id="2.7.7.101" evidence="12"/>
<dbReference type="InterPro" id="IPR002694">
    <property type="entry name" value="Znf_CHC2"/>
</dbReference>
<sequence length="571" mass="64392">MSSTVEQIKSRLDITDVVQSYIKLQKAGANFKANCPFHNEKTPSFFVSPARQSWHCFGCSRGGDMFSFVMEIEGVDFLESLKILADRAGVEVEKIDKNRQNERLRLLQLMDEAVKFYETELRKNADVVAYLKKRGMKGETAKAFNIGFAPAGWNNLRDYLKDKGYSESEMEKAGMIIKSAKAQAGYYDRFRSRIMFPILNSSGQTVGFSGRIFGEEGTDSGGKYINSPQTVLYDKSGILYGFDKAKNEIRKKDACVLVEGQMDAVMSHQAGVVNAVAVSGTALTFEHLKLIKRLTEKIIMAFDKDEAGARASSKGIDMALAEGFEVKIAVSPSGKDPADAVLDNPESWVKAVGEAKNVIEFYLELFDERKDIERKILPYIAVLQSEMEKAGWVKKISEKLKIKEDAVWDELKKVSLSSGVKSHQGESLRQGLPLMGGNQSPPKQTRLDFMRNKLLGMALWQKDAKDPNLKLVIDEFIALKKEEIENCPLEEKNRLILEAELFFSEEASLANEFLKIKKEIEKEEIKAELENMTEKIKELEMANKSDENGDPKLKKYLDDFHKLTKKLNETK</sequence>
<keyword evidence="6 12" id="KW-0479">Metal-binding</keyword>
<dbReference type="FunFam" id="3.90.580.10:FF:000001">
    <property type="entry name" value="DNA primase"/>
    <property type="match status" value="1"/>
</dbReference>
<dbReference type="InterPro" id="IPR036977">
    <property type="entry name" value="DNA_primase_Znf_CHC2"/>
</dbReference>
<dbReference type="InterPro" id="IPR037068">
    <property type="entry name" value="DNA_primase_core_N_sf"/>
</dbReference>
<reference evidence="17 18" key="1">
    <citation type="journal article" date="2016" name="Nat. Commun.">
        <title>Thousands of microbial genomes shed light on interconnected biogeochemical processes in an aquifer system.</title>
        <authorList>
            <person name="Anantharaman K."/>
            <person name="Brown C.T."/>
            <person name="Hug L.A."/>
            <person name="Sharon I."/>
            <person name="Castelle C.J."/>
            <person name="Probst A.J."/>
            <person name="Thomas B.C."/>
            <person name="Singh A."/>
            <person name="Wilkins M.J."/>
            <person name="Karaoz U."/>
            <person name="Brodie E.L."/>
            <person name="Williams K.H."/>
            <person name="Hubbard S.S."/>
            <person name="Banfield J.F."/>
        </authorList>
    </citation>
    <scope>NUCLEOTIDE SEQUENCE [LARGE SCALE GENOMIC DNA]</scope>
</reference>
<dbReference type="NCBIfam" id="TIGR01391">
    <property type="entry name" value="dnaG"/>
    <property type="match status" value="1"/>
</dbReference>
<dbReference type="PANTHER" id="PTHR30313:SF2">
    <property type="entry name" value="DNA PRIMASE"/>
    <property type="match status" value="1"/>
</dbReference>
<dbReference type="InterPro" id="IPR006171">
    <property type="entry name" value="TOPRIM_dom"/>
</dbReference>
<dbReference type="PROSITE" id="PS50880">
    <property type="entry name" value="TOPRIM"/>
    <property type="match status" value="1"/>
</dbReference>
<dbReference type="Pfam" id="PF13155">
    <property type="entry name" value="Toprim_2"/>
    <property type="match status" value="1"/>
</dbReference>
<gene>
    <name evidence="12" type="primary">dnaG</name>
    <name evidence="17" type="ORF">A2Z62_00505</name>
</gene>
<accession>A0A1G2Q405</accession>
<comment type="subunit">
    <text evidence="12">Monomer. Interacts with DnaB.</text>
</comment>
<dbReference type="PIRSF" id="PIRSF002811">
    <property type="entry name" value="DnaG"/>
    <property type="match status" value="1"/>
</dbReference>
<dbReference type="GO" id="GO:0005737">
    <property type="term" value="C:cytoplasm"/>
    <property type="evidence" value="ECO:0007669"/>
    <property type="project" value="TreeGrafter"/>
</dbReference>
<dbReference type="GO" id="GO:0003899">
    <property type="term" value="F:DNA-directed RNA polymerase activity"/>
    <property type="evidence" value="ECO:0007669"/>
    <property type="project" value="UniProtKB-UniRule"/>
</dbReference>
<evidence type="ECO:0000256" key="1">
    <source>
        <dbReference type="ARBA" id="ARBA00022478"/>
    </source>
</evidence>
<feature type="zinc finger region" description="CHC2-type" evidence="12 14">
    <location>
        <begin position="35"/>
        <end position="59"/>
    </location>
</feature>
<evidence type="ECO:0000256" key="15">
    <source>
        <dbReference type="SAM" id="Coils"/>
    </source>
</evidence>
<dbReference type="GO" id="GO:0003677">
    <property type="term" value="F:DNA binding"/>
    <property type="evidence" value="ECO:0007669"/>
    <property type="project" value="UniProtKB-KW"/>
</dbReference>
<comment type="cofactor">
    <cofactor evidence="12 13 14">
        <name>Zn(2+)</name>
        <dbReference type="ChEBI" id="CHEBI:29105"/>
    </cofactor>
    <text evidence="12 13 14">Binds 1 zinc ion per monomer.</text>
</comment>
<dbReference type="STRING" id="1802370.A2Z62_00505"/>
<keyword evidence="11 12" id="KW-0804">Transcription</keyword>
<dbReference type="HAMAP" id="MF_00974">
    <property type="entry name" value="DNA_primase_DnaG"/>
    <property type="match status" value="1"/>
</dbReference>
<organism evidence="17 18">
    <name type="scientific">Candidatus Terrybacteria bacterium RIFCSPLOWO2_02_42_20</name>
    <dbReference type="NCBI Taxonomy" id="1802370"/>
    <lineage>
        <taxon>Bacteria</taxon>
        <taxon>Candidatus Terryibacteriota</taxon>
    </lineage>
</organism>
<keyword evidence="8 12" id="KW-0862">Zinc</keyword>